<dbReference type="AlphaFoldDB" id="A0A0R3RXZ9"/>
<dbReference type="Pfam" id="PF00620">
    <property type="entry name" value="RhoGAP"/>
    <property type="match status" value="1"/>
</dbReference>
<dbReference type="SMART" id="SM00109">
    <property type="entry name" value="C1"/>
    <property type="match status" value="1"/>
</dbReference>
<evidence type="ECO:0000313" key="7">
    <source>
        <dbReference type="Proteomes" id="UP000050640"/>
    </source>
</evidence>
<dbReference type="SUPFAM" id="SSF48350">
    <property type="entry name" value="GTPase activation domain, GAP"/>
    <property type="match status" value="1"/>
</dbReference>
<keyword evidence="3" id="KW-0862">Zinc</keyword>
<dbReference type="CDD" id="cd20816">
    <property type="entry name" value="C1_GMIP-like"/>
    <property type="match status" value="1"/>
</dbReference>
<dbReference type="GO" id="GO:0007165">
    <property type="term" value="P:signal transduction"/>
    <property type="evidence" value="ECO:0007669"/>
    <property type="project" value="InterPro"/>
</dbReference>
<dbReference type="WBParaSite" id="EEL_0000713101-mRNA-1">
    <property type="protein sequence ID" value="EEL_0000713101-mRNA-1"/>
    <property type="gene ID" value="EEL_0000713101"/>
</dbReference>
<evidence type="ECO:0000256" key="3">
    <source>
        <dbReference type="ARBA" id="ARBA00022833"/>
    </source>
</evidence>
<feature type="domain" description="Phorbol-ester/DAG-type" evidence="5">
    <location>
        <begin position="23"/>
        <end position="68"/>
    </location>
</feature>
<dbReference type="InterPro" id="IPR046349">
    <property type="entry name" value="C1-like_sf"/>
</dbReference>
<evidence type="ECO:0000256" key="4">
    <source>
        <dbReference type="SAM" id="MobiDB-lite"/>
    </source>
</evidence>
<keyword evidence="1" id="KW-0343">GTPase activation</keyword>
<dbReference type="Proteomes" id="UP000050640">
    <property type="component" value="Unplaced"/>
</dbReference>
<accession>A0A0R3RXZ9</accession>
<name>A0A0R3RXZ9_9BILA</name>
<dbReference type="GO" id="GO:0051056">
    <property type="term" value="P:regulation of small GTPase mediated signal transduction"/>
    <property type="evidence" value="ECO:0007669"/>
    <property type="project" value="UniProtKB-ARBA"/>
</dbReference>
<keyword evidence="7" id="KW-1185">Reference proteome</keyword>
<dbReference type="PROSITE" id="PS50238">
    <property type="entry name" value="RHOGAP"/>
    <property type="match status" value="1"/>
</dbReference>
<dbReference type="STRING" id="1147741.A0A0R3RXZ9"/>
<feature type="compositionally biased region" description="Polar residues" evidence="4">
    <location>
        <begin position="502"/>
        <end position="518"/>
    </location>
</feature>
<evidence type="ECO:0000259" key="5">
    <source>
        <dbReference type="PROSITE" id="PS50081"/>
    </source>
</evidence>
<dbReference type="SMART" id="SM00324">
    <property type="entry name" value="RhoGAP"/>
    <property type="match status" value="1"/>
</dbReference>
<evidence type="ECO:0000259" key="6">
    <source>
        <dbReference type="PROSITE" id="PS50238"/>
    </source>
</evidence>
<evidence type="ECO:0000313" key="8">
    <source>
        <dbReference type="WBParaSite" id="EEL_0000713101-mRNA-1"/>
    </source>
</evidence>
<dbReference type="PROSITE" id="PS50081">
    <property type="entry name" value="ZF_DAG_PE_2"/>
    <property type="match status" value="1"/>
</dbReference>
<evidence type="ECO:0000256" key="2">
    <source>
        <dbReference type="ARBA" id="ARBA00022723"/>
    </source>
</evidence>
<feature type="compositionally biased region" description="Polar residues" evidence="4">
    <location>
        <begin position="443"/>
        <end position="458"/>
    </location>
</feature>
<keyword evidence="2" id="KW-0479">Metal-binding</keyword>
<protein>
    <submittedName>
        <fullName evidence="8">Rho-GAP domain-containing protein</fullName>
    </submittedName>
</protein>
<feature type="compositionally biased region" description="Low complexity" evidence="4">
    <location>
        <begin position="369"/>
        <end position="387"/>
    </location>
</feature>
<reference evidence="8" key="1">
    <citation type="submission" date="2017-02" db="UniProtKB">
        <authorList>
            <consortium name="WormBaseParasite"/>
        </authorList>
    </citation>
    <scope>IDENTIFICATION</scope>
</reference>
<dbReference type="Gene3D" id="3.30.60.20">
    <property type="match status" value="1"/>
</dbReference>
<sequence length="535" mass="59293">MYISARLFEHAALDGPNTEIARSHTLQRTRQPTKCAHCETLSLLSTIQCSKCGMTWHKSCLPRITVPCDQNPKSFSDLSRRTSVFGVPLSSQLNGPSRLVPIVLERCVDELQKRGLKVKGIYRTCGVKSKIEQICEDFERASSGSEVDLSGYHPMNIASVVKLYLRKLPEPLLTHELYDEWIAFAEKNLVEEDAEIVDHIRALLKKLPARNMDALQFLLLHLKRVTWFEIDNLMTASNLGAVITPSMIWKHPSPSSTTNNNSFLSNAHLMSKAVELIIKYAFEVFSVDVAEDKRIFFQQYPDAADSLSVDPELDDRLCEGIVDEDLLEDETDAVCSSFLPQPPTPDLLKNTSRNKNEAYSISEDIDLDSPSGSARASGSSQSGGLSARTYSLTDRAESVIEKISRDTPGNATRLRSRIDKKRSYTTSILVSPHADRKLVLPQRQHSAEGSNPLSISSGDVTVEVGKDQFYMSSVNDDCKSTEGEEMLLMGLCNRLSTVGKDSQNNRTTVDSKPDTGTNIRPGGTALFHGADVSYI</sequence>
<feature type="region of interest" description="Disordered" evidence="4">
    <location>
        <begin position="502"/>
        <end position="523"/>
    </location>
</feature>
<dbReference type="InterPro" id="IPR002219">
    <property type="entry name" value="PKC_DAG/PE"/>
</dbReference>
<dbReference type="SUPFAM" id="SSF57889">
    <property type="entry name" value="Cysteine-rich domain"/>
    <property type="match status" value="1"/>
</dbReference>
<feature type="region of interest" description="Disordered" evidence="4">
    <location>
        <begin position="363"/>
        <end position="389"/>
    </location>
</feature>
<dbReference type="PANTHER" id="PTHR15228:SF25">
    <property type="entry name" value="F-BAR DOMAIN-CONTAINING PROTEIN"/>
    <property type="match status" value="1"/>
</dbReference>
<dbReference type="GO" id="GO:0005096">
    <property type="term" value="F:GTPase activator activity"/>
    <property type="evidence" value="ECO:0007669"/>
    <property type="project" value="UniProtKB-KW"/>
</dbReference>
<feature type="domain" description="Rho-GAP" evidence="6">
    <location>
        <begin position="87"/>
        <end position="285"/>
    </location>
</feature>
<dbReference type="PANTHER" id="PTHR15228">
    <property type="entry name" value="SPERMATHECAL PHYSIOLOGY VARIANT"/>
    <property type="match status" value="1"/>
</dbReference>
<dbReference type="Pfam" id="PF00130">
    <property type="entry name" value="C1_1"/>
    <property type="match status" value="1"/>
</dbReference>
<dbReference type="Gene3D" id="1.10.555.10">
    <property type="entry name" value="Rho GTPase activation protein"/>
    <property type="match status" value="1"/>
</dbReference>
<evidence type="ECO:0000256" key="1">
    <source>
        <dbReference type="ARBA" id="ARBA00022468"/>
    </source>
</evidence>
<dbReference type="InterPro" id="IPR051025">
    <property type="entry name" value="RhoGAP"/>
</dbReference>
<dbReference type="GO" id="GO:0046872">
    <property type="term" value="F:metal ion binding"/>
    <property type="evidence" value="ECO:0007669"/>
    <property type="project" value="UniProtKB-KW"/>
</dbReference>
<organism evidence="7 8">
    <name type="scientific">Elaeophora elaphi</name>
    <dbReference type="NCBI Taxonomy" id="1147741"/>
    <lineage>
        <taxon>Eukaryota</taxon>
        <taxon>Metazoa</taxon>
        <taxon>Ecdysozoa</taxon>
        <taxon>Nematoda</taxon>
        <taxon>Chromadorea</taxon>
        <taxon>Rhabditida</taxon>
        <taxon>Spirurina</taxon>
        <taxon>Spiruromorpha</taxon>
        <taxon>Filarioidea</taxon>
        <taxon>Onchocercidae</taxon>
        <taxon>Elaeophora</taxon>
    </lineage>
</organism>
<dbReference type="InterPro" id="IPR000198">
    <property type="entry name" value="RhoGAP_dom"/>
</dbReference>
<feature type="region of interest" description="Disordered" evidence="4">
    <location>
        <begin position="435"/>
        <end position="458"/>
    </location>
</feature>
<dbReference type="InterPro" id="IPR008936">
    <property type="entry name" value="Rho_GTPase_activation_prot"/>
</dbReference>
<proteinExistence type="predicted"/>